<name>A0AAU7BQQ0_9FLAO</name>
<dbReference type="RefSeq" id="WP_347922656.1">
    <property type="nucleotide sequence ID" value="NZ_CP157199.1"/>
</dbReference>
<evidence type="ECO:0008006" key="2">
    <source>
        <dbReference type="Google" id="ProtNLM"/>
    </source>
</evidence>
<proteinExistence type="predicted"/>
<protein>
    <recommendedName>
        <fullName evidence="2">Glycine dehydrogenase</fullName>
    </recommendedName>
</protein>
<dbReference type="EMBL" id="CP157199">
    <property type="protein sequence ID" value="XBG60453.1"/>
    <property type="molecule type" value="Genomic_DNA"/>
</dbReference>
<accession>A0AAU7BQQ0</accession>
<reference evidence="1" key="1">
    <citation type="submission" date="2024-05" db="EMBL/GenBank/DDBJ databases">
        <title>Pontimicrobium maritimus sp. nov., isolated form sea water.</title>
        <authorList>
            <person name="Muhammad N."/>
            <person name="Vuong T.Q."/>
            <person name="Han H.L."/>
            <person name="Kim S.-G."/>
        </authorList>
    </citation>
    <scope>NUCLEOTIDE SEQUENCE</scope>
    <source>
        <strain evidence="1">SW4</strain>
    </source>
</reference>
<gene>
    <name evidence="1" type="ORF">ABGB03_11355</name>
</gene>
<organism evidence="1">
    <name type="scientific">Pontimicrobium sp. SW4</name>
    <dbReference type="NCBI Taxonomy" id="3153519"/>
    <lineage>
        <taxon>Bacteria</taxon>
        <taxon>Pseudomonadati</taxon>
        <taxon>Bacteroidota</taxon>
        <taxon>Flavobacteriia</taxon>
        <taxon>Flavobacteriales</taxon>
        <taxon>Flavobacteriaceae</taxon>
        <taxon>Pontimicrobium</taxon>
    </lineage>
</organism>
<sequence length="86" mass="10066">MSKGFKLFVSCDKAAHTCDKTQYNEASLWDKIKLNIHLIYCKACRKYSANNAKLTELTRKPEVDCLKHCEKEKLETNFQKELKSHQ</sequence>
<evidence type="ECO:0000313" key="1">
    <source>
        <dbReference type="EMBL" id="XBG60453.1"/>
    </source>
</evidence>
<dbReference type="AlphaFoldDB" id="A0AAU7BQQ0"/>